<feature type="transmembrane region" description="Helical" evidence="3">
    <location>
        <begin position="67"/>
        <end position="92"/>
    </location>
</feature>
<comment type="subcellular location">
    <subcellularLocation>
        <location evidence="1">Membrane</location>
    </subcellularLocation>
</comment>
<dbReference type="EMBL" id="JAMYWD010000001">
    <property type="protein sequence ID" value="KAJ4981731.1"/>
    <property type="molecule type" value="Genomic_DNA"/>
</dbReference>
<name>A0A9Q0L3Q9_9MAGN</name>
<reference evidence="4" key="1">
    <citation type="journal article" date="2023" name="Plant J.">
        <title>The genome of the king protea, Protea cynaroides.</title>
        <authorList>
            <person name="Chang J."/>
            <person name="Duong T.A."/>
            <person name="Schoeman C."/>
            <person name="Ma X."/>
            <person name="Roodt D."/>
            <person name="Barker N."/>
            <person name="Li Z."/>
            <person name="Van de Peer Y."/>
            <person name="Mizrachi E."/>
        </authorList>
    </citation>
    <scope>NUCLEOTIDE SEQUENCE</scope>
    <source>
        <tissue evidence="4">Young leaves</tissue>
    </source>
</reference>
<evidence type="ECO:0000313" key="5">
    <source>
        <dbReference type="Proteomes" id="UP001141806"/>
    </source>
</evidence>
<accession>A0A9Q0L3Q9</accession>
<evidence type="ECO:0000256" key="2">
    <source>
        <dbReference type="ARBA" id="ARBA00023136"/>
    </source>
</evidence>
<keyword evidence="3" id="KW-0812">Transmembrane</keyword>
<evidence type="ECO:0000313" key="4">
    <source>
        <dbReference type="EMBL" id="KAJ4981731.1"/>
    </source>
</evidence>
<dbReference type="PANTHER" id="PTHR31234:SF72">
    <property type="entry name" value="NDR1_HIN1-LIKE PROTEIN 6"/>
    <property type="match status" value="1"/>
</dbReference>
<dbReference type="OrthoDB" id="778052at2759"/>
<evidence type="ECO:0000256" key="1">
    <source>
        <dbReference type="ARBA" id="ARBA00004370"/>
    </source>
</evidence>
<dbReference type="InterPro" id="IPR044839">
    <property type="entry name" value="NDR1-like"/>
</dbReference>
<dbReference type="AlphaFoldDB" id="A0A9Q0L3Q9"/>
<evidence type="ECO:0000256" key="3">
    <source>
        <dbReference type="SAM" id="Phobius"/>
    </source>
</evidence>
<keyword evidence="2 3" id="KW-0472">Membrane</keyword>
<dbReference type="GO" id="GO:0005886">
    <property type="term" value="C:plasma membrane"/>
    <property type="evidence" value="ECO:0007669"/>
    <property type="project" value="TreeGrafter"/>
</dbReference>
<proteinExistence type="predicted"/>
<dbReference type="PANTHER" id="PTHR31234">
    <property type="entry name" value="LATE EMBRYOGENESIS ABUNDANT (LEA) HYDROXYPROLINE-RICH GLYCOPROTEIN FAMILY"/>
    <property type="match status" value="1"/>
</dbReference>
<protein>
    <recommendedName>
        <fullName evidence="6">Late embryogenesis abundant protein LEA-2 subgroup domain-containing protein</fullName>
    </recommendedName>
</protein>
<organism evidence="4 5">
    <name type="scientific">Protea cynaroides</name>
    <dbReference type="NCBI Taxonomy" id="273540"/>
    <lineage>
        <taxon>Eukaryota</taxon>
        <taxon>Viridiplantae</taxon>
        <taxon>Streptophyta</taxon>
        <taxon>Embryophyta</taxon>
        <taxon>Tracheophyta</taxon>
        <taxon>Spermatophyta</taxon>
        <taxon>Magnoliopsida</taxon>
        <taxon>Proteales</taxon>
        <taxon>Proteaceae</taxon>
        <taxon>Protea</taxon>
    </lineage>
</organism>
<sequence>MDYQNQRVYPMNSDIDLTIHDGTPDPPKYVMLSEKGGSLPPPPCRRNIPRYHSPAPKKRGGSCFKCLFCFSCFFLILILILVSISFLLYGLYNPKIPTYNVQGLDVGAFEVQPDLSLYTEFIINVKAENPNEKIGITYGKDSAVSVIYSDSTLCSGKLPAFHQGQKNTTLMKVVLRGKSEYGSGLQEAFNENQRTGRIPLLIMVRVPKILIFRDIIDLPPCSGSDPIKELLMKMTNDLLKLYPGVVPSIPLSDIDDITIQKVFHLFRKAI</sequence>
<dbReference type="GO" id="GO:0098542">
    <property type="term" value="P:defense response to other organism"/>
    <property type="evidence" value="ECO:0007669"/>
    <property type="project" value="InterPro"/>
</dbReference>
<comment type="caution">
    <text evidence="4">The sequence shown here is derived from an EMBL/GenBank/DDBJ whole genome shotgun (WGS) entry which is preliminary data.</text>
</comment>
<gene>
    <name evidence="4" type="ORF">NE237_032568</name>
</gene>
<dbReference type="Proteomes" id="UP001141806">
    <property type="component" value="Unassembled WGS sequence"/>
</dbReference>
<evidence type="ECO:0008006" key="6">
    <source>
        <dbReference type="Google" id="ProtNLM"/>
    </source>
</evidence>
<keyword evidence="3" id="KW-1133">Transmembrane helix</keyword>
<keyword evidence="5" id="KW-1185">Reference proteome</keyword>